<gene>
    <name evidence="1" type="ORF">UFOVP450_116</name>
</gene>
<protein>
    <submittedName>
        <fullName evidence="1">Uncharacterized protein</fullName>
    </submittedName>
</protein>
<accession>A0A6J5M8J7</accession>
<reference evidence="1" key="1">
    <citation type="submission" date="2020-04" db="EMBL/GenBank/DDBJ databases">
        <authorList>
            <person name="Chiriac C."/>
            <person name="Salcher M."/>
            <person name="Ghai R."/>
            <person name="Kavagutti S V."/>
        </authorList>
    </citation>
    <scope>NUCLEOTIDE SEQUENCE</scope>
</reference>
<evidence type="ECO:0000313" key="1">
    <source>
        <dbReference type="EMBL" id="CAB4143345.1"/>
    </source>
</evidence>
<organism evidence="1">
    <name type="scientific">uncultured Caudovirales phage</name>
    <dbReference type="NCBI Taxonomy" id="2100421"/>
    <lineage>
        <taxon>Viruses</taxon>
        <taxon>Duplodnaviria</taxon>
        <taxon>Heunggongvirae</taxon>
        <taxon>Uroviricota</taxon>
        <taxon>Caudoviricetes</taxon>
        <taxon>Peduoviridae</taxon>
        <taxon>Maltschvirus</taxon>
        <taxon>Maltschvirus maltsch</taxon>
    </lineage>
</organism>
<dbReference type="EMBL" id="LR796421">
    <property type="protein sequence ID" value="CAB4143345.1"/>
    <property type="molecule type" value="Genomic_DNA"/>
</dbReference>
<proteinExistence type="predicted"/>
<name>A0A6J5M8J7_9CAUD</name>
<sequence length="347" mass="38680">MQINTDRYNYTIYSDYQQLVPALREYRKKMMQAIGMQPGEGYYRIYTEKRACGARTKYWATNREFRTTSIADYVAANPTITVGYETYEVVFRRVFDCNCYALYVNQLRRGATPKEVICEGVKAAFTALTQEINNTINTQNMQNSETTNNTINNGINIGTPTIGTPYKQHHITIPVALPTGVTFEYKAVVENANPEEFEVIDYEWFGNTSLAANGAVIAQTFNVLLGSDGYNALLKDLEARAIALAKCNATPEEPGVEPAVDATNDAVGQIDWIAVMRAFEQDFDLRNALIESIGDVDCENAVDVEISSGYGREFSVETSWDERSIADGMADSVADAIYEFCKDQAAL</sequence>